<dbReference type="Proteomes" id="UP000295714">
    <property type="component" value="Unassembled WGS sequence"/>
</dbReference>
<dbReference type="Pfam" id="PF00132">
    <property type="entry name" value="Hexapep"/>
    <property type="match status" value="1"/>
</dbReference>
<evidence type="ECO:0000313" key="5">
    <source>
        <dbReference type="Proteomes" id="UP000295714"/>
    </source>
</evidence>
<dbReference type="InterPro" id="IPR011004">
    <property type="entry name" value="Trimer_LpxA-like_sf"/>
</dbReference>
<feature type="transmembrane region" description="Helical" evidence="3">
    <location>
        <begin position="9"/>
        <end position="28"/>
    </location>
</feature>
<dbReference type="EMBL" id="SMGI01000002">
    <property type="protein sequence ID" value="TCK67810.1"/>
    <property type="molecule type" value="Genomic_DNA"/>
</dbReference>
<comment type="caution">
    <text evidence="4">The sequence shown here is derived from an EMBL/GenBank/DDBJ whole genome shotgun (WGS) entry which is preliminary data.</text>
</comment>
<evidence type="ECO:0000256" key="1">
    <source>
        <dbReference type="ARBA" id="ARBA00007274"/>
    </source>
</evidence>
<organism evidence="4 5">
    <name type="scientific">Winogradskyella wandonensis</name>
    <dbReference type="NCBI Taxonomy" id="1442586"/>
    <lineage>
        <taxon>Bacteria</taxon>
        <taxon>Pseudomonadati</taxon>
        <taxon>Bacteroidota</taxon>
        <taxon>Flavobacteriia</taxon>
        <taxon>Flavobacteriales</taxon>
        <taxon>Flavobacteriaceae</taxon>
        <taxon>Winogradskyella</taxon>
    </lineage>
</organism>
<dbReference type="Pfam" id="PF14602">
    <property type="entry name" value="Hexapep_2"/>
    <property type="match status" value="1"/>
</dbReference>
<evidence type="ECO:0000313" key="4">
    <source>
        <dbReference type="EMBL" id="TCK67810.1"/>
    </source>
</evidence>
<dbReference type="OrthoDB" id="9814490at2"/>
<dbReference type="PANTHER" id="PTHR23416:SF23">
    <property type="entry name" value="ACETYLTRANSFERASE C18B11.09C-RELATED"/>
    <property type="match status" value="1"/>
</dbReference>
<dbReference type="PANTHER" id="PTHR23416">
    <property type="entry name" value="SIALIC ACID SYNTHASE-RELATED"/>
    <property type="match status" value="1"/>
</dbReference>
<keyword evidence="3" id="KW-1133">Transmembrane helix</keyword>
<keyword evidence="5" id="KW-1185">Reference proteome</keyword>
<dbReference type="InterPro" id="IPR001451">
    <property type="entry name" value="Hexapep"/>
</dbReference>
<accession>A0A4R1KTD4</accession>
<keyword evidence="3" id="KW-0812">Transmembrane</keyword>
<protein>
    <submittedName>
        <fullName evidence="4">Acetyltransferase-like isoleucine patch superfamily enzyme</fullName>
    </submittedName>
</protein>
<dbReference type="Gene3D" id="2.160.10.10">
    <property type="entry name" value="Hexapeptide repeat proteins"/>
    <property type="match status" value="1"/>
</dbReference>
<dbReference type="InterPro" id="IPR051159">
    <property type="entry name" value="Hexapeptide_acetyltransf"/>
</dbReference>
<dbReference type="AlphaFoldDB" id="A0A4R1KTD4"/>
<sequence>MKSIIKTGIIYIICIPVYIFNKYLVHLIRKANSIMVSRGIKTGKNVILHGNGQILGKENLVIEDNVRIGNNYFLFALGGIRIGRNTQISRNVCIYSSNHNYESDLSIPYDNTYINKPVVIEESCWIGMNVNIIPGVRLGKGCIVAMGSTVTQDVEPFTIVGGSPARPIGKRKKLNLFNEEPKKEFGSVFPKD</sequence>
<evidence type="ECO:0000256" key="2">
    <source>
        <dbReference type="ARBA" id="ARBA00022679"/>
    </source>
</evidence>
<evidence type="ECO:0000256" key="3">
    <source>
        <dbReference type="SAM" id="Phobius"/>
    </source>
</evidence>
<comment type="similarity">
    <text evidence="1">Belongs to the transferase hexapeptide repeat family.</text>
</comment>
<dbReference type="GO" id="GO:0008374">
    <property type="term" value="F:O-acyltransferase activity"/>
    <property type="evidence" value="ECO:0007669"/>
    <property type="project" value="TreeGrafter"/>
</dbReference>
<dbReference type="GO" id="GO:0005829">
    <property type="term" value="C:cytosol"/>
    <property type="evidence" value="ECO:0007669"/>
    <property type="project" value="TreeGrafter"/>
</dbReference>
<proteinExistence type="inferred from homology"/>
<reference evidence="4 5" key="1">
    <citation type="journal article" date="2015" name="Stand. Genomic Sci.">
        <title>Genomic Encyclopedia of Bacterial and Archaeal Type Strains, Phase III: the genomes of soil and plant-associated and newly described type strains.</title>
        <authorList>
            <person name="Whitman W.B."/>
            <person name="Woyke T."/>
            <person name="Klenk H.P."/>
            <person name="Zhou Y."/>
            <person name="Lilburn T.G."/>
            <person name="Beck B.J."/>
            <person name="De Vos P."/>
            <person name="Vandamme P."/>
            <person name="Eisen J.A."/>
            <person name="Garrity G."/>
            <person name="Hugenholtz P."/>
            <person name="Kyrpides N.C."/>
        </authorList>
    </citation>
    <scope>NUCLEOTIDE SEQUENCE [LARGE SCALE GENOMIC DNA]</scope>
    <source>
        <strain evidence="4 5">CECT 8445</strain>
    </source>
</reference>
<keyword evidence="2 4" id="KW-0808">Transferase</keyword>
<gene>
    <name evidence="4" type="ORF">DFQ05_1591</name>
</gene>
<keyword evidence="3" id="KW-0472">Membrane</keyword>
<dbReference type="CDD" id="cd04647">
    <property type="entry name" value="LbH_MAT_like"/>
    <property type="match status" value="1"/>
</dbReference>
<dbReference type="RefSeq" id="WP_132704842.1">
    <property type="nucleotide sequence ID" value="NZ_SMGI01000002.1"/>
</dbReference>
<name>A0A4R1KTD4_9FLAO</name>
<dbReference type="SUPFAM" id="SSF51161">
    <property type="entry name" value="Trimeric LpxA-like enzymes"/>
    <property type="match status" value="1"/>
</dbReference>